<evidence type="ECO:0000313" key="4">
    <source>
        <dbReference type="EMBL" id="KEO44468.1"/>
    </source>
</evidence>
<evidence type="ECO:0000313" key="7">
    <source>
        <dbReference type="EMBL" id="QEM32090.1"/>
    </source>
</evidence>
<dbReference type="OMA" id="KMALIYR"/>
<reference evidence="4 10" key="1">
    <citation type="submission" date="2014-04" db="EMBL/GenBank/DDBJ databases">
        <title>Variable characteristics of bacteriocin-producing Streptococcus salivarius strains isolated from Malaysian subjects.</title>
        <authorList>
            <person name="Philip K."/>
            <person name="Barbour A."/>
        </authorList>
    </citation>
    <scope>NUCLEOTIDE SEQUENCE [LARGE SCALE GENOMIC DNA]</scope>
    <source>
        <strain evidence="4 10">NU10</strain>
    </source>
</reference>
<dbReference type="EMBL" id="VDCW01000002">
    <property type="protein sequence ID" value="TNF68530.1"/>
    <property type="molecule type" value="Genomic_DNA"/>
</dbReference>
<dbReference type="PROSITE" id="PS51295">
    <property type="entry name" value="CRM"/>
    <property type="match status" value="1"/>
</dbReference>
<keyword evidence="1 2" id="KW-0694">RNA-binding</keyword>
<feature type="domain" description="CRM" evidence="3">
    <location>
        <begin position="1"/>
        <end position="97"/>
    </location>
</feature>
<dbReference type="EMBL" id="RJNF01000010">
    <property type="protein sequence ID" value="RSI58052.1"/>
    <property type="molecule type" value="Genomic_DNA"/>
</dbReference>
<evidence type="ECO:0000256" key="1">
    <source>
        <dbReference type="ARBA" id="ARBA00022884"/>
    </source>
</evidence>
<dbReference type="PATRIC" id="fig|1304.173.peg.1621"/>
<dbReference type="Proteomes" id="UP000027855">
    <property type="component" value="Unassembled WGS sequence"/>
</dbReference>
<proteinExistence type="predicted"/>
<sequence length="105" mass="11875">MSLTSKQRAFLKSEAHTLKPIVQIGKNGLNDHIKTSVRNALDARELIKVTLLQNTMEDIHEVAEILEEEIGCDTVLKIGRILILYKESAKKENRKLSPKVKAIQK</sequence>
<dbReference type="Proteomes" id="UP000273998">
    <property type="component" value="Unassembled WGS sequence"/>
</dbReference>
<evidence type="ECO:0000313" key="9">
    <source>
        <dbReference type="EMBL" id="TNF68530.1"/>
    </source>
</evidence>
<dbReference type="AlphaFoldDB" id="A0A074J158"/>
<dbReference type="KEGG" id="strs:SSAL8618_08275"/>
<dbReference type="InterPro" id="IPR001890">
    <property type="entry name" value="RNA-binding_CRM"/>
</dbReference>
<organism evidence="4 10">
    <name type="scientific">Streptococcus salivarius</name>
    <dbReference type="NCBI Taxonomy" id="1304"/>
    <lineage>
        <taxon>Bacteria</taxon>
        <taxon>Bacillati</taxon>
        <taxon>Bacillota</taxon>
        <taxon>Bacilli</taxon>
        <taxon>Lactobacillales</taxon>
        <taxon>Streptococcaceae</taxon>
        <taxon>Streptococcus</taxon>
    </lineage>
</organism>
<evidence type="ECO:0000313" key="6">
    <source>
        <dbReference type="EMBL" id="PZD55956.1"/>
    </source>
</evidence>
<reference evidence="6 11" key="2">
    <citation type="submission" date="2017-08" db="EMBL/GenBank/DDBJ databases">
        <title>Streptococcus salivarius strain HS0302 Genome.</title>
        <authorList>
            <person name="Smith J."/>
            <person name="Deng P."/>
            <person name="Geng M."/>
        </authorList>
    </citation>
    <scope>NUCLEOTIDE SEQUENCE [LARGE SCALE GENOMIC DNA]</scope>
    <source>
        <strain evidence="6 11">HS0302</strain>
    </source>
</reference>
<evidence type="ECO:0000313" key="11">
    <source>
        <dbReference type="Proteomes" id="UP000248776"/>
    </source>
</evidence>
<dbReference type="Proteomes" id="UP000248776">
    <property type="component" value="Unassembled WGS sequence"/>
</dbReference>
<dbReference type="InterPro" id="IPR051925">
    <property type="entry name" value="RNA-binding_domain"/>
</dbReference>
<dbReference type="Proteomes" id="UP001210204">
    <property type="component" value="Unassembled WGS sequence"/>
</dbReference>
<protein>
    <submittedName>
        <fullName evidence="4 8">RNA-binding protein</fullName>
    </submittedName>
    <submittedName>
        <fullName evidence="5">Ribosome assembly RNA-binding protein YhbY</fullName>
    </submittedName>
</protein>
<accession>A0A074J158</accession>
<dbReference type="EMBL" id="JJMT01000019">
    <property type="protein sequence ID" value="KEO44468.1"/>
    <property type="molecule type" value="Genomic_DNA"/>
</dbReference>
<evidence type="ECO:0000259" key="3">
    <source>
        <dbReference type="PROSITE" id="PS51295"/>
    </source>
</evidence>
<dbReference type="SMART" id="SM01103">
    <property type="entry name" value="CRS1_YhbY"/>
    <property type="match status" value="1"/>
</dbReference>
<dbReference type="RefSeq" id="WP_002884193.1">
    <property type="nucleotide sequence ID" value="NZ_AP031488.1"/>
</dbReference>
<name>A0A074J158_STRSL</name>
<evidence type="ECO:0000313" key="10">
    <source>
        <dbReference type="Proteomes" id="UP000027855"/>
    </source>
</evidence>
<dbReference type="EMBL" id="NSIW01000016">
    <property type="protein sequence ID" value="PZD55956.1"/>
    <property type="molecule type" value="Genomic_DNA"/>
</dbReference>
<evidence type="ECO:0000313" key="14">
    <source>
        <dbReference type="Proteomes" id="UP000322622"/>
    </source>
</evidence>
<dbReference type="KEGG" id="ssah:HSISS4_01531"/>
<dbReference type="GeneID" id="93792809"/>
<dbReference type="PANTHER" id="PTHR40065:SF3">
    <property type="entry name" value="RNA-BINDING PROTEIN YHBY"/>
    <property type="match status" value="1"/>
</dbReference>
<reference evidence="8 12" key="3">
    <citation type="submission" date="2018-11" db="EMBL/GenBank/DDBJ databases">
        <title>Species Designations Belie Phenotypic and Genotypic Heterogeneity in Oral Streptococci.</title>
        <authorList>
            <person name="Velsko I."/>
        </authorList>
    </citation>
    <scope>NUCLEOTIDE SEQUENCE [LARGE SCALE GENOMIC DNA]</scope>
    <source>
        <strain evidence="8 12">BCC42</strain>
    </source>
</reference>
<gene>
    <name evidence="5" type="primary">yhbY</name>
    <name evidence="6" type="ORF">CKU37_08155</name>
    <name evidence="8" type="ORF">D8867_05120</name>
    <name evidence="4" type="ORF">DL07_04085</name>
    <name evidence="9" type="ORF">FBF48_02085</name>
    <name evidence="7" type="ORF">FHI56_04010</name>
    <name evidence="5" type="ORF">PNU26_08820</name>
</gene>
<evidence type="ECO:0000313" key="13">
    <source>
        <dbReference type="Proteomes" id="UP000308186"/>
    </source>
</evidence>
<evidence type="ECO:0000313" key="12">
    <source>
        <dbReference type="Proteomes" id="UP000273998"/>
    </source>
</evidence>
<dbReference type="InterPro" id="IPR017924">
    <property type="entry name" value="RNA-binding_YhbY"/>
</dbReference>
<dbReference type="NCBIfam" id="TIGR00253">
    <property type="entry name" value="RNA_bind_YhbY"/>
    <property type="match status" value="1"/>
</dbReference>
<dbReference type="EMBL" id="CP040804">
    <property type="protein sequence ID" value="QEM32090.1"/>
    <property type="molecule type" value="Genomic_DNA"/>
</dbReference>
<evidence type="ECO:0000313" key="8">
    <source>
        <dbReference type="EMBL" id="RSI58052.1"/>
    </source>
</evidence>
<dbReference type="PANTHER" id="PTHR40065">
    <property type="entry name" value="RNA-BINDING PROTEIN YHBY"/>
    <property type="match status" value="1"/>
</dbReference>
<reference evidence="5" key="6">
    <citation type="submission" date="2023-01" db="EMBL/GenBank/DDBJ databases">
        <title>Human gut microbiome strain richness.</title>
        <authorList>
            <person name="Chen-Liaw A."/>
        </authorList>
    </citation>
    <scope>NUCLEOTIDE SEQUENCE</scope>
    <source>
        <strain evidence="5">1001095st1_G4_1001095IJ_161003</strain>
    </source>
</reference>
<dbReference type="GO" id="GO:0003723">
    <property type="term" value="F:RNA binding"/>
    <property type="evidence" value="ECO:0007669"/>
    <property type="project" value="UniProtKB-UniRule"/>
</dbReference>
<dbReference type="EMBL" id="JAQMJT010000011">
    <property type="protein sequence ID" value="MDB8614498.1"/>
    <property type="molecule type" value="Genomic_DNA"/>
</dbReference>
<dbReference type="Gene3D" id="3.30.110.60">
    <property type="entry name" value="YhbY-like"/>
    <property type="match status" value="1"/>
</dbReference>
<evidence type="ECO:0000313" key="5">
    <source>
        <dbReference type="EMBL" id="MDB8614498.1"/>
    </source>
</evidence>
<reference evidence="7 14" key="4">
    <citation type="submission" date="2019-06" db="EMBL/GenBank/DDBJ databases">
        <title>Complete genome sequence of Streptococcus salivarius LAB813.</title>
        <authorList>
            <person name="Levesque C.M."/>
            <person name="Gong S.-G."/>
            <person name="Dufour D."/>
            <person name="Barbour A."/>
        </authorList>
    </citation>
    <scope>NUCLEOTIDE SEQUENCE [LARGE SCALE GENOMIC DNA]</scope>
    <source>
        <strain evidence="7 14">LAB813</strain>
    </source>
</reference>
<dbReference type="InterPro" id="IPR035920">
    <property type="entry name" value="YhbY-like_sf"/>
</dbReference>
<evidence type="ECO:0000256" key="2">
    <source>
        <dbReference type="PROSITE-ProRule" id="PRU00626"/>
    </source>
</evidence>
<dbReference type="Proteomes" id="UP000308186">
    <property type="component" value="Unassembled WGS sequence"/>
</dbReference>
<reference evidence="9 13" key="5">
    <citation type="submission" date="2019-06" db="EMBL/GenBank/DDBJ databases">
        <title>Genome Announcement To Ensure Probiotic Safety of Streptococcus salivarius UBSS01.</title>
        <authorList>
            <person name="Sulthana A."/>
            <person name="Lakshmi S.G."/>
            <person name="Madempudi R.S."/>
        </authorList>
    </citation>
    <scope>NUCLEOTIDE SEQUENCE [LARGE SCALE GENOMIC DNA]</scope>
    <source>
        <strain evidence="9 13">UBSS01</strain>
    </source>
</reference>
<dbReference type="Proteomes" id="UP000322622">
    <property type="component" value="Chromosome"/>
</dbReference>
<dbReference type="Pfam" id="PF01985">
    <property type="entry name" value="CRS1_YhbY"/>
    <property type="match status" value="1"/>
</dbReference>
<dbReference type="SUPFAM" id="SSF75471">
    <property type="entry name" value="YhbY-like"/>
    <property type="match status" value="1"/>
</dbReference>